<reference evidence="2 3" key="1">
    <citation type="submission" date="2017-10" db="EMBL/GenBank/DDBJ databases">
        <title>Paenichitinophaga pekingensis gen. nov., sp. nov., isolated from activated sludge.</title>
        <authorList>
            <person name="Jin D."/>
            <person name="Kong X."/>
            <person name="Deng Y."/>
            <person name="Bai Z."/>
        </authorList>
    </citation>
    <scope>NUCLEOTIDE SEQUENCE [LARGE SCALE GENOMIC DNA]</scope>
    <source>
        <strain evidence="2 3">13</strain>
    </source>
</reference>
<evidence type="ECO:0000256" key="1">
    <source>
        <dbReference type="SAM" id="SignalP"/>
    </source>
</evidence>
<name>A0A291QQ99_9BACT</name>
<dbReference type="OrthoDB" id="128937at2"/>
<dbReference type="AlphaFoldDB" id="A0A291QQ99"/>
<feature type="signal peptide" evidence="1">
    <location>
        <begin position="1"/>
        <end position="20"/>
    </location>
</feature>
<sequence length="240" mass="26670">MKRVKMLALSLALIFTGAVASQAQSVDEIVNRHLAAMGGADKLNSIKSLYIEGNMEIQGMEIPIKQWIIQNKALRLEMDVMGTSNIQVVKPTTGWMQMPVSNVPDPTDMEPEQVKTAAKQLDISGDLTNYAAKGSKVELKGKETLDGVDTYHLVMTDKDGKKQDLFLDAKTYYIVKKVMTAEQQGQEMTIETLISDYRKGDDGFISAHAIEQPLTGMKMTFSKVNYNVDVDNKLFDKPTN</sequence>
<accession>A0A291QQ99</accession>
<dbReference type="Gene3D" id="2.50.20.10">
    <property type="entry name" value="Lipoprotein localisation LolA/LolB/LppX"/>
    <property type="match status" value="1"/>
</dbReference>
<evidence type="ECO:0000313" key="2">
    <source>
        <dbReference type="EMBL" id="ATL46116.1"/>
    </source>
</evidence>
<dbReference type="Proteomes" id="UP000220133">
    <property type="component" value="Chromosome"/>
</dbReference>
<keyword evidence="1" id="KW-0732">Signal</keyword>
<gene>
    <name evidence="2" type="ORF">COR50_02445</name>
</gene>
<feature type="chain" id="PRO_5012584119" evidence="1">
    <location>
        <begin position="21"/>
        <end position="240"/>
    </location>
</feature>
<dbReference type="EMBL" id="CP023777">
    <property type="protein sequence ID" value="ATL46116.1"/>
    <property type="molecule type" value="Genomic_DNA"/>
</dbReference>
<keyword evidence="2" id="KW-0449">Lipoprotein</keyword>
<dbReference type="RefSeq" id="WP_098192505.1">
    <property type="nucleotide sequence ID" value="NZ_CP023777.1"/>
</dbReference>
<organism evidence="2 3">
    <name type="scientific">Chitinophaga caeni</name>
    <dbReference type="NCBI Taxonomy" id="2029983"/>
    <lineage>
        <taxon>Bacteria</taxon>
        <taxon>Pseudomonadati</taxon>
        <taxon>Bacteroidota</taxon>
        <taxon>Chitinophagia</taxon>
        <taxon>Chitinophagales</taxon>
        <taxon>Chitinophagaceae</taxon>
        <taxon>Chitinophaga</taxon>
    </lineage>
</organism>
<evidence type="ECO:0000313" key="3">
    <source>
        <dbReference type="Proteomes" id="UP000220133"/>
    </source>
</evidence>
<keyword evidence="3" id="KW-1185">Reference proteome</keyword>
<dbReference type="KEGG" id="cbae:COR50_02445"/>
<protein>
    <submittedName>
        <fullName evidence="2">Outer membrane lipoprotein-sorting protein</fullName>
    </submittedName>
</protein>
<proteinExistence type="predicted"/>